<dbReference type="InterPro" id="IPR015240">
    <property type="entry name" value="tRNA_sdUridine_synth_fam1_C"/>
</dbReference>
<comment type="similarity">
    <text evidence="2 5">Belongs to the pseudouridine synthase TruB family. Type 1 subfamily.</text>
</comment>
<evidence type="ECO:0000256" key="3">
    <source>
        <dbReference type="ARBA" id="ARBA00022694"/>
    </source>
</evidence>
<sequence length="306" mass="33391">MSRRRRGDAVDGVLVVDKPAGQTSNGVLQQVRHKLNAARGGHTGSLDPLATGVLPLCFGEATKFAQQVLEADKTYLTRARLGVRTTTSDADGEPVQERPVPEGLSRADVEAVLERFRGEQKQTPSMYSALKYQGRPLYAYAREGRTVPREARPIHIRELSLIEHEGEDLVLRVRCTKGTYIRTLVDDIGEALGCGAHVAELRREAAGPFTLGEAVTPAELEELSRDELRQRLVPADRLLSALSMITLDGVQAVSISNGQAVTIAASSAESSVESGLLRLYEGERFLGLGELNQGVVRPRRLMRTEN</sequence>
<protein>
    <recommendedName>
        <fullName evidence="5">tRNA pseudouridine synthase B</fullName>
        <ecNumber evidence="5">5.4.99.25</ecNumber>
    </recommendedName>
    <alternativeName>
        <fullName evidence="5">tRNA pseudouridine(55) synthase</fullName>
        <shortName evidence="5">Psi55 synthase</shortName>
    </alternativeName>
    <alternativeName>
        <fullName evidence="5">tRNA pseudouridylate synthase</fullName>
    </alternativeName>
    <alternativeName>
        <fullName evidence="5">tRNA-uridine isomerase</fullName>
    </alternativeName>
</protein>
<comment type="caution">
    <text evidence="9">The sequence shown here is derived from an EMBL/GenBank/DDBJ whole genome shotgun (WGS) entry which is preliminary data.</text>
</comment>
<evidence type="ECO:0000256" key="1">
    <source>
        <dbReference type="ARBA" id="ARBA00000385"/>
    </source>
</evidence>
<dbReference type="SUPFAM" id="SSF55120">
    <property type="entry name" value="Pseudouridine synthase"/>
    <property type="match status" value="1"/>
</dbReference>
<reference evidence="9 10" key="1">
    <citation type="submission" date="2019-03" db="EMBL/GenBank/DDBJ databases">
        <title>Genomic Encyclopedia of Type Strains, Phase IV (KMG-IV): sequencing the most valuable type-strain genomes for metagenomic binning, comparative biology and taxonomic classification.</title>
        <authorList>
            <person name="Goeker M."/>
        </authorList>
    </citation>
    <scope>NUCLEOTIDE SEQUENCE [LARGE SCALE GENOMIC DNA]</scope>
    <source>
        <strain evidence="9 10">DSM 15505</strain>
    </source>
</reference>
<accession>A0A4R7K100</accession>
<dbReference type="Pfam" id="PF01509">
    <property type="entry name" value="TruB_N"/>
    <property type="match status" value="1"/>
</dbReference>
<evidence type="ECO:0000259" key="6">
    <source>
        <dbReference type="Pfam" id="PF01509"/>
    </source>
</evidence>
<organism evidence="9 10">
    <name type="scientific">Halospina denitrificans</name>
    <dbReference type="NCBI Taxonomy" id="332522"/>
    <lineage>
        <taxon>Bacteria</taxon>
        <taxon>Pseudomonadati</taxon>
        <taxon>Pseudomonadota</taxon>
        <taxon>Gammaproteobacteria</taxon>
        <taxon>Halospina</taxon>
    </lineage>
</organism>
<dbReference type="GO" id="GO:0003723">
    <property type="term" value="F:RNA binding"/>
    <property type="evidence" value="ECO:0007669"/>
    <property type="project" value="InterPro"/>
</dbReference>
<proteinExistence type="inferred from homology"/>
<dbReference type="InterPro" id="IPR002501">
    <property type="entry name" value="PsdUridine_synth_N"/>
</dbReference>
<dbReference type="GO" id="GO:0160148">
    <property type="term" value="F:tRNA pseudouridine(55) synthase activity"/>
    <property type="evidence" value="ECO:0007669"/>
    <property type="project" value="UniProtKB-EC"/>
</dbReference>
<dbReference type="GO" id="GO:0031119">
    <property type="term" value="P:tRNA pseudouridine synthesis"/>
    <property type="evidence" value="ECO:0007669"/>
    <property type="project" value="UniProtKB-UniRule"/>
</dbReference>
<dbReference type="EMBL" id="SOAX01000002">
    <property type="protein sequence ID" value="TDT43563.1"/>
    <property type="molecule type" value="Genomic_DNA"/>
</dbReference>
<comment type="function">
    <text evidence="5">Responsible for synthesis of pseudouridine from uracil-55 in the psi GC loop of transfer RNAs.</text>
</comment>
<dbReference type="HAMAP" id="MF_01080">
    <property type="entry name" value="TruB_bact"/>
    <property type="match status" value="1"/>
</dbReference>
<dbReference type="InterPro" id="IPR014780">
    <property type="entry name" value="tRNA_psdUridine_synth_TruB"/>
</dbReference>
<keyword evidence="10" id="KW-1185">Reference proteome</keyword>
<comment type="catalytic activity">
    <reaction evidence="1 5">
        <text>uridine(55) in tRNA = pseudouridine(55) in tRNA</text>
        <dbReference type="Rhea" id="RHEA:42532"/>
        <dbReference type="Rhea" id="RHEA-COMP:10101"/>
        <dbReference type="Rhea" id="RHEA-COMP:10102"/>
        <dbReference type="ChEBI" id="CHEBI:65314"/>
        <dbReference type="ChEBI" id="CHEBI:65315"/>
        <dbReference type="EC" id="5.4.99.25"/>
    </reaction>
</comment>
<dbReference type="GO" id="GO:1990481">
    <property type="term" value="P:mRNA pseudouridine synthesis"/>
    <property type="evidence" value="ECO:0007669"/>
    <property type="project" value="TreeGrafter"/>
</dbReference>
<gene>
    <name evidence="5" type="primary">truB</name>
    <name evidence="9" type="ORF">DES49_1383</name>
</gene>
<evidence type="ECO:0000256" key="2">
    <source>
        <dbReference type="ARBA" id="ARBA00005642"/>
    </source>
</evidence>
<dbReference type="CDD" id="cd02573">
    <property type="entry name" value="PseudoU_synth_EcTruB"/>
    <property type="match status" value="1"/>
</dbReference>
<dbReference type="OrthoDB" id="9802309at2"/>
<evidence type="ECO:0000256" key="5">
    <source>
        <dbReference type="HAMAP-Rule" id="MF_01080"/>
    </source>
</evidence>
<dbReference type="PANTHER" id="PTHR13767:SF2">
    <property type="entry name" value="PSEUDOURIDYLATE SYNTHASE TRUB1"/>
    <property type="match status" value="1"/>
</dbReference>
<feature type="domain" description="Pseudouridine synthase II N-terminal" evidence="6">
    <location>
        <begin position="32"/>
        <end position="181"/>
    </location>
</feature>
<dbReference type="RefSeq" id="WP_133735627.1">
    <property type="nucleotide sequence ID" value="NZ_SOAX01000002.1"/>
</dbReference>
<dbReference type="EC" id="5.4.99.25" evidence="5"/>
<evidence type="ECO:0000259" key="8">
    <source>
        <dbReference type="Pfam" id="PF16198"/>
    </source>
</evidence>
<feature type="domain" description="tRNA pseudouridylate synthase B C-terminal" evidence="8">
    <location>
        <begin position="182"/>
        <end position="239"/>
    </location>
</feature>
<dbReference type="AlphaFoldDB" id="A0A4R7K100"/>
<feature type="domain" description="tRNA pseudouridine synthase II TruB subfamily 1 C-terminal" evidence="7">
    <location>
        <begin position="245"/>
        <end position="302"/>
    </location>
</feature>
<evidence type="ECO:0000313" key="9">
    <source>
        <dbReference type="EMBL" id="TDT43563.1"/>
    </source>
</evidence>
<evidence type="ECO:0000259" key="7">
    <source>
        <dbReference type="Pfam" id="PF09157"/>
    </source>
</evidence>
<feature type="active site" description="Nucleophile" evidence="5">
    <location>
        <position position="47"/>
    </location>
</feature>
<evidence type="ECO:0000256" key="4">
    <source>
        <dbReference type="ARBA" id="ARBA00023235"/>
    </source>
</evidence>
<dbReference type="InterPro" id="IPR036974">
    <property type="entry name" value="PUA_sf"/>
</dbReference>
<evidence type="ECO:0000313" key="10">
    <source>
        <dbReference type="Proteomes" id="UP000295830"/>
    </source>
</evidence>
<keyword evidence="4 5" id="KW-0413">Isomerase</keyword>
<dbReference type="Pfam" id="PF09157">
    <property type="entry name" value="TruB-C_2"/>
    <property type="match status" value="1"/>
</dbReference>
<dbReference type="Pfam" id="PF16198">
    <property type="entry name" value="TruB_C_2"/>
    <property type="match status" value="1"/>
</dbReference>
<dbReference type="Gene3D" id="2.30.130.10">
    <property type="entry name" value="PUA domain"/>
    <property type="match status" value="1"/>
</dbReference>
<dbReference type="InterPro" id="IPR032819">
    <property type="entry name" value="TruB_C"/>
</dbReference>
<dbReference type="CDD" id="cd21152">
    <property type="entry name" value="PUA_TruB_bacterial"/>
    <property type="match status" value="1"/>
</dbReference>
<dbReference type="InterPro" id="IPR020103">
    <property type="entry name" value="PsdUridine_synth_cat_dom_sf"/>
</dbReference>
<dbReference type="PANTHER" id="PTHR13767">
    <property type="entry name" value="TRNA-PSEUDOURIDINE SYNTHASE"/>
    <property type="match status" value="1"/>
</dbReference>
<dbReference type="Proteomes" id="UP000295830">
    <property type="component" value="Unassembled WGS sequence"/>
</dbReference>
<dbReference type="Gene3D" id="3.30.2350.10">
    <property type="entry name" value="Pseudouridine synthase"/>
    <property type="match status" value="1"/>
</dbReference>
<dbReference type="NCBIfam" id="TIGR00431">
    <property type="entry name" value="TruB"/>
    <property type="match status" value="1"/>
</dbReference>
<dbReference type="SUPFAM" id="SSF88697">
    <property type="entry name" value="PUA domain-like"/>
    <property type="match status" value="1"/>
</dbReference>
<name>A0A4R7K100_9GAMM</name>
<keyword evidence="3 5" id="KW-0819">tRNA processing</keyword>
<dbReference type="InterPro" id="IPR015947">
    <property type="entry name" value="PUA-like_sf"/>
</dbReference>